<evidence type="ECO:0000256" key="9">
    <source>
        <dbReference type="SAM" id="MobiDB-lite"/>
    </source>
</evidence>
<keyword evidence="4 8" id="KW-0337">GPI-anchor biosynthesis</keyword>
<reference evidence="11 12" key="3">
    <citation type="journal article" date="2017" name="G3 (Bethesda)">
        <title>Comparative analysis highlights variable genome content of wheat rusts and divergence of the mating loci.</title>
        <authorList>
            <person name="Cuomo C.A."/>
            <person name="Bakkeren G."/>
            <person name="Khalil H.B."/>
            <person name="Panwar V."/>
            <person name="Joly D."/>
            <person name="Linning R."/>
            <person name="Sakthikumar S."/>
            <person name="Song X."/>
            <person name="Adiconis X."/>
            <person name="Fan L."/>
            <person name="Goldberg J.M."/>
            <person name="Levin J.Z."/>
            <person name="Young S."/>
            <person name="Zeng Q."/>
            <person name="Anikster Y."/>
            <person name="Bruce M."/>
            <person name="Wang M."/>
            <person name="Yin C."/>
            <person name="McCallum B."/>
            <person name="Szabo L.J."/>
            <person name="Hulbert S."/>
            <person name="Chen X."/>
            <person name="Fellers J.P."/>
        </authorList>
    </citation>
    <scope>NUCLEOTIDE SEQUENCE</scope>
    <source>
        <strain evidence="11">isolate 1-1 / race 1 (BBBD)</strain>
        <strain evidence="12">Isolate 1-1 / race 1 (BBBD)</strain>
    </source>
</reference>
<reference evidence="10" key="2">
    <citation type="submission" date="2016-05" db="EMBL/GenBank/DDBJ databases">
        <title>Comparative analysis highlights variable genome content of wheat rusts and divergence of the mating loci.</title>
        <authorList>
            <person name="Cuomo C.A."/>
            <person name="Bakkeren G."/>
            <person name="Szabo L."/>
            <person name="Khalil H."/>
            <person name="Joly D."/>
            <person name="Goldberg J."/>
            <person name="Young S."/>
            <person name="Zeng Q."/>
            <person name="Fellers J."/>
        </authorList>
    </citation>
    <scope>NUCLEOTIDE SEQUENCE [LARGE SCALE GENOMIC DNA]</scope>
    <source>
        <strain evidence="10">1-1 BBBD Race 1</strain>
    </source>
</reference>
<comment type="subcellular location">
    <subcellularLocation>
        <location evidence="8">Endoplasmic reticulum membrane</location>
        <topology evidence="8">Multi-pass membrane protein</topology>
    </subcellularLocation>
    <subcellularLocation>
        <location evidence="1">Membrane</location>
        <topology evidence="1">Multi-pass membrane protein</topology>
    </subcellularLocation>
</comment>
<dbReference type="GO" id="GO:0005789">
    <property type="term" value="C:endoplasmic reticulum membrane"/>
    <property type="evidence" value="ECO:0007669"/>
    <property type="project" value="UniProtKB-SubCell"/>
</dbReference>
<comment type="caution">
    <text evidence="8">Lacks conserved residue(s) required for the propagation of feature annotation.</text>
</comment>
<evidence type="ECO:0000256" key="2">
    <source>
        <dbReference type="ARBA" id="ARBA00004687"/>
    </source>
</evidence>
<evidence type="ECO:0000256" key="7">
    <source>
        <dbReference type="ARBA" id="ARBA00023136"/>
    </source>
</evidence>
<evidence type="ECO:0000256" key="6">
    <source>
        <dbReference type="ARBA" id="ARBA00022989"/>
    </source>
</evidence>
<dbReference type="EMBL" id="ADAS02000005">
    <property type="protein sequence ID" value="OAV98842.1"/>
    <property type="molecule type" value="Genomic_DNA"/>
</dbReference>
<gene>
    <name evidence="10" type="ORF">PTTG_25532</name>
</gene>
<feature type="transmembrane region" description="Helical" evidence="8">
    <location>
        <begin position="402"/>
        <end position="420"/>
    </location>
</feature>
<dbReference type="GO" id="GO:0006506">
    <property type="term" value="P:GPI anchor biosynthetic process"/>
    <property type="evidence" value="ECO:0007669"/>
    <property type="project" value="UniProtKB-UniPathway"/>
</dbReference>
<dbReference type="STRING" id="630390.A0A180H2V4"/>
<evidence type="ECO:0000256" key="5">
    <source>
        <dbReference type="ARBA" id="ARBA00022692"/>
    </source>
</evidence>
<proteinExistence type="inferred from homology"/>
<evidence type="ECO:0000256" key="3">
    <source>
        <dbReference type="ARBA" id="ARBA00007559"/>
    </source>
</evidence>
<keyword evidence="5 8" id="KW-0812">Transmembrane</keyword>
<dbReference type="InterPro" id="IPR009447">
    <property type="entry name" value="PIGW/GWT1"/>
</dbReference>
<dbReference type="PANTHER" id="PTHR20661">
    <property type="entry name" value="PHOSPHATIDYLINOSITOL-GLYCAN BIOSYNTHESIS CLASS W PROTEIN"/>
    <property type="match status" value="1"/>
</dbReference>
<feature type="transmembrane region" description="Helical" evidence="8">
    <location>
        <begin position="369"/>
        <end position="390"/>
    </location>
</feature>
<protein>
    <recommendedName>
        <fullName evidence="8">GPI-anchored wall transfer protein</fullName>
        <ecNumber evidence="8">2.3.-.-</ecNumber>
    </recommendedName>
</protein>
<dbReference type="EnsemblFungi" id="PTTG_25532-t43_1">
    <property type="protein sequence ID" value="PTTG_25532-t43_1-p1"/>
    <property type="gene ID" value="PTTG_25532"/>
</dbReference>
<feature type="transmembrane region" description="Helical" evidence="8">
    <location>
        <begin position="278"/>
        <end position="298"/>
    </location>
</feature>
<reference evidence="11" key="4">
    <citation type="submission" date="2025-05" db="UniProtKB">
        <authorList>
            <consortium name="EnsemblFungi"/>
        </authorList>
    </citation>
    <scope>IDENTIFICATION</scope>
    <source>
        <strain evidence="11">isolate 1-1 / race 1 (BBBD)</strain>
    </source>
</reference>
<keyword evidence="8" id="KW-0256">Endoplasmic reticulum</keyword>
<dbReference type="UniPathway" id="UPA00196"/>
<feature type="region of interest" description="Disordered" evidence="9">
    <location>
        <begin position="121"/>
        <end position="166"/>
    </location>
</feature>
<comment type="similarity">
    <text evidence="3 8">Belongs to the PIGW family.</text>
</comment>
<evidence type="ECO:0000313" key="10">
    <source>
        <dbReference type="EMBL" id="OAV98842.1"/>
    </source>
</evidence>
<keyword evidence="8" id="KW-0808">Transferase</keyword>
<dbReference type="VEuPathDB" id="FungiDB:PTTG_25532"/>
<dbReference type="EC" id="2.3.-.-" evidence="8"/>
<dbReference type="GO" id="GO:0032216">
    <property type="term" value="F:glucosaminyl-phosphatidylinositol O-acyltransferase activity"/>
    <property type="evidence" value="ECO:0007669"/>
    <property type="project" value="TreeGrafter"/>
</dbReference>
<feature type="transmembrane region" description="Helical" evidence="8">
    <location>
        <begin position="480"/>
        <end position="498"/>
    </location>
</feature>
<accession>A0A180H2V4</accession>
<dbReference type="OrthoDB" id="15270at2759"/>
<reference evidence="10" key="1">
    <citation type="submission" date="2009-11" db="EMBL/GenBank/DDBJ databases">
        <authorList>
            <consortium name="The Broad Institute Genome Sequencing Platform"/>
            <person name="Ward D."/>
            <person name="Feldgarden M."/>
            <person name="Earl A."/>
            <person name="Young S.K."/>
            <person name="Zeng Q."/>
            <person name="Koehrsen M."/>
            <person name="Alvarado L."/>
            <person name="Berlin A."/>
            <person name="Bochicchio J."/>
            <person name="Borenstein D."/>
            <person name="Chapman S.B."/>
            <person name="Chen Z."/>
            <person name="Engels R."/>
            <person name="Freedman E."/>
            <person name="Gellesch M."/>
            <person name="Goldberg J."/>
            <person name="Griggs A."/>
            <person name="Gujja S."/>
            <person name="Heilman E."/>
            <person name="Heiman D."/>
            <person name="Hepburn T."/>
            <person name="Howarth C."/>
            <person name="Jen D."/>
            <person name="Larson L."/>
            <person name="Lewis B."/>
            <person name="Mehta T."/>
            <person name="Park D."/>
            <person name="Pearson M."/>
            <person name="Roberts A."/>
            <person name="Saif S."/>
            <person name="Shea T."/>
            <person name="Shenoy N."/>
            <person name="Sisk P."/>
            <person name="Stolte C."/>
            <person name="Sykes S."/>
            <person name="Thomson T."/>
            <person name="Walk T."/>
            <person name="White J."/>
            <person name="Yandava C."/>
            <person name="Izard J."/>
            <person name="Baranova O.V."/>
            <person name="Blanton J.M."/>
            <person name="Tanner A.C."/>
            <person name="Dewhirst F.E."/>
            <person name="Haas B."/>
            <person name="Nusbaum C."/>
            <person name="Birren B."/>
        </authorList>
    </citation>
    <scope>NUCLEOTIDE SEQUENCE [LARGE SCALE GENOMIC DNA]</scope>
    <source>
        <strain evidence="10">1-1 BBBD Race 1</strain>
    </source>
</reference>
<dbReference type="Pfam" id="PF06423">
    <property type="entry name" value="GWT1"/>
    <property type="match status" value="2"/>
</dbReference>
<sequence>MSGVIEKETRRTTVSPQTDAMSSYRAEKEGFVSGGRGCSGSDILAVLANLLLTHLLHRALPAHLARRSPLVRLAIESVTLVLPLLAITTVLGDRLWPATVALGLCVLLAWRRRRGTGEEEELAPLGMAKQRLSPPRHAEPVSEQAPLVGPADPPGSSLSHAQPRPHGVLRRRFTESDQMDAGVGSFVFSLGIISALPILKRLSVLAPQPLLIELWRSTRKTVPLCLLGLIRIVFVKGVDYPEHVSEYGVHWNFFFTLSILPLTGVLARRFFEASRANLALIGVLIAIVHQCLLSQAGVQEYVMSSTPRTTFVSANREGLASMPGYMVIYVLGLSAGTYVLPPSPDFLARLLRRQTASPKLLIRQPGKALVVYSSWTIIWWTLFFLCDAFVSAPSRRLANPTYCFWIAATNLSWITGHALVHEVLLPHSSKPPASIEEPTNIPLTFEIINRNSLAIFLFANVVTGAINLSVHSMYLHPTPAFLLLLLYLTLIIAFAWAIKSFKISL</sequence>
<keyword evidence="7 8" id="KW-0472">Membrane</keyword>
<dbReference type="Proteomes" id="UP000005240">
    <property type="component" value="Unassembled WGS sequence"/>
</dbReference>
<feature type="transmembrane region" description="Helical" evidence="8">
    <location>
        <begin position="453"/>
        <end position="474"/>
    </location>
</feature>
<keyword evidence="8" id="KW-0012">Acyltransferase</keyword>
<dbReference type="AlphaFoldDB" id="A0A180H2V4"/>
<keyword evidence="12" id="KW-1185">Reference proteome</keyword>
<comment type="function">
    <text evidence="8">A acetyltransferase, which acetylates the inositol ring of phosphatidylinositol during biosynthesis of GPI-anchor.</text>
</comment>
<dbReference type="GO" id="GO:0072659">
    <property type="term" value="P:protein localization to plasma membrane"/>
    <property type="evidence" value="ECO:0007669"/>
    <property type="project" value="TreeGrafter"/>
</dbReference>
<keyword evidence="6 8" id="KW-1133">Transmembrane helix</keyword>
<organism evidence="10">
    <name type="scientific">Puccinia triticina (isolate 1-1 / race 1 (BBBD))</name>
    <name type="common">Brown leaf rust fungus</name>
    <dbReference type="NCBI Taxonomy" id="630390"/>
    <lineage>
        <taxon>Eukaryota</taxon>
        <taxon>Fungi</taxon>
        <taxon>Dikarya</taxon>
        <taxon>Basidiomycota</taxon>
        <taxon>Pucciniomycotina</taxon>
        <taxon>Pucciniomycetes</taxon>
        <taxon>Pucciniales</taxon>
        <taxon>Pucciniaceae</taxon>
        <taxon>Puccinia</taxon>
    </lineage>
</organism>
<evidence type="ECO:0000313" key="12">
    <source>
        <dbReference type="Proteomes" id="UP000005240"/>
    </source>
</evidence>
<feature type="transmembrane region" description="Helical" evidence="8">
    <location>
        <begin position="179"/>
        <end position="199"/>
    </location>
</feature>
<dbReference type="PANTHER" id="PTHR20661:SF0">
    <property type="entry name" value="PHOSPHATIDYLINOSITOL-GLYCAN BIOSYNTHESIS CLASS W PROTEIN"/>
    <property type="match status" value="1"/>
</dbReference>
<evidence type="ECO:0000313" key="11">
    <source>
        <dbReference type="EnsemblFungi" id="PTTG_25532-t43_1-p1"/>
    </source>
</evidence>
<evidence type="ECO:0000256" key="8">
    <source>
        <dbReference type="RuleBase" id="RU280819"/>
    </source>
</evidence>
<feature type="transmembrane region" description="Helical" evidence="8">
    <location>
        <begin position="326"/>
        <end position="348"/>
    </location>
</feature>
<evidence type="ECO:0000256" key="4">
    <source>
        <dbReference type="ARBA" id="ARBA00022502"/>
    </source>
</evidence>
<comment type="pathway">
    <text evidence="2 8">Glycolipid biosynthesis; glycosylphosphatidylinositol-anchor biosynthesis.</text>
</comment>
<feature type="transmembrane region" description="Helical" evidence="8">
    <location>
        <begin position="249"/>
        <end position="266"/>
    </location>
</feature>
<evidence type="ECO:0000256" key="1">
    <source>
        <dbReference type="ARBA" id="ARBA00004141"/>
    </source>
</evidence>
<name>A0A180H2V4_PUCT1</name>